<dbReference type="Pfam" id="PF04230">
    <property type="entry name" value="PS_pyruv_trans"/>
    <property type="match status" value="1"/>
</dbReference>
<evidence type="ECO:0000259" key="1">
    <source>
        <dbReference type="Pfam" id="PF04230"/>
    </source>
</evidence>
<dbReference type="GO" id="GO:0016740">
    <property type="term" value="F:transferase activity"/>
    <property type="evidence" value="ECO:0007669"/>
    <property type="project" value="UniProtKB-KW"/>
</dbReference>
<keyword evidence="3" id="KW-1185">Reference proteome</keyword>
<keyword evidence="2" id="KW-0808">Transferase</keyword>
<dbReference type="Proteomes" id="UP000323258">
    <property type="component" value="Unassembled WGS sequence"/>
</dbReference>
<reference evidence="2 3" key="2">
    <citation type="submission" date="2019-09" db="EMBL/GenBank/DDBJ databases">
        <title>Mesorhizobium sp. MaA-C15 isolated from Microcystis aeruginosa.</title>
        <authorList>
            <person name="Jeong S.E."/>
            <person name="Jin H.M."/>
            <person name="Jeon C.O."/>
        </authorList>
    </citation>
    <scope>NUCLEOTIDE SEQUENCE [LARGE SCALE GENOMIC DNA]</scope>
    <source>
        <strain evidence="2 3">MaA-C15</strain>
    </source>
</reference>
<reference evidence="2 3" key="1">
    <citation type="submission" date="2019-08" db="EMBL/GenBank/DDBJ databases">
        <authorList>
            <person name="Seo Y.L."/>
        </authorList>
    </citation>
    <scope>NUCLEOTIDE SEQUENCE [LARGE SCALE GENOMIC DNA]</scope>
    <source>
        <strain evidence="2 3">MaA-C15</strain>
    </source>
</reference>
<feature type="domain" description="Polysaccharide pyruvyl transferase" evidence="1">
    <location>
        <begin position="181"/>
        <end position="436"/>
    </location>
</feature>
<gene>
    <name evidence="2" type="ORF">FY036_00860</name>
</gene>
<sequence>MLKNLPGKKLRIALSRFADSTGFLRKLKNELKMRYFDQYWSDALEHAKRVSGIHARMIVPHEVLSDIENSVPYGFTFSTDPEDIACVVVHKGRLDDLSISFVERLLKTHHYSYGNPVFSVFSKSSDDKGAPEHRADLEKWLSKRKENISQHREARERRRASSSQSKKYQKILIISANNFGNVGDDAITHAAENIMRSAFPEADIRVEAPAVARELIEETDLMVLGGGGLFYDGRIDNAINYTNYIFFAKEAGVDQCSIGIGTQGIRTPVGTHLFQTALNYSTFTVVRDPKDKSVLEEIGVSSPVILTQDIVFSLPAPEKEGSPFKSDGKPVVGIALLDSRNLLASRHMQEYQQGVFDAVEDLSRHFHVTYICQSLDDINLYRDLKKKFGGEIVKISYDDALTAQKYYYHMDLCVTSRFHGLIFAVKAGTPVISVGTNGSKTDRLIRNFVPSIKDAHIPLRDFNRSTFGAKLSLYDQDKMRFVADRSEVSDCVEEARRTIAVVKEHLC</sequence>
<evidence type="ECO:0000313" key="2">
    <source>
        <dbReference type="EMBL" id="TYR36457.1"/>
    </source>
</evidence>
<dbReference type="InterPro" id="IPR007345">
    <property type="entry name" value="Polysacch_pyruvyl_Trfase"/>
</dbReference>
<accession>A0A5D4H774</accession>
<dbReference type="EMBL" id="VSZS01000045">
    <property type="protein sequence ID" value="TYR36457.1"/>
    <property type="molecule type" value="Genomic_DNA"/>
</dbReference>
<comment type="caution">
    <text evidence="2">The sequence shown here is derived from an EMBL/GenBank/DDBJ whole genome shotgun (WGS) entry which is preliminary data.</text>
</comment>
<dbReference type="AlphaFoldDB" id="A0A5D4H774"/>
<dbReference type="RefSeq" id="WP_148912833.1">
    <property type="nucleotide sequence ID" value="NZ_VSZS01000045.1"/>
</dbReference>
<dbReference type="OrthoDB" id="8456570at2"/>
<name>A0A5D4H774_9HYPH</name>
<dbReference type="PANTHER" id="PTHR36836">
    <property type="entry name" value="COLANIC ACID BIOSYNTHESIS PROTEIN WCAK"/>
    <property type="match status" value="1"/>
</dbReference>
<evidence type="ECO:0000313" key="3">
    <source>
        <dbReference type="Proteomes" id="UP000323258"/>
    </source>
</evidence>
<dbReference type="PANTHER" id="PTHR36836:SF1">
    <property type="entry name" value="COLANIC ACID BIOSYNTHESIS PROTEIN WCAK"/>
    <property type="match status" value="1"/>
</dbReference>
<organism evidence="2 3">
    <name type="scientific">Neoaquamicrobium microcysteis</name>
    <dbReference type="NCBI Taxonomy" id="2682781"/>
    <lineage>
        <taxon>Bacteria</taxon>
        <taxon>Pseudomonadati</taxon>
        <taxon>Pseudomonadota</taxon>
        <taxon>Alphaproteobacteria</taxon>
        <taxon>Hyphomicrobiales</taxon>
        <taxon>Phyllobacteriaceae</taxon>
        <taxon>Neoaquamicrobium</taxon>
    </lineage>
</organism>
<proteinExistence type="predicted"/>
<protein>
    <submittedName>
        <fullName evidence="2">Polysaccharide pyruvyl transferase family protein</fullName>
    </submittedName>
</protein>